<dbReference type="SUPFAM" id="SSF52172">
    <property type="entry name" value="CheY-like"/>
    <property type="match status" value="1"/>
</dbReference>
<comment type="caution">
    <text evidence="5">The sequence shown here is derived from an EMBL/GenBank/DDBJ whole genome shotgun (WGS) entry which is preliminary data.</text>
</comment>
<evidence type="ECO:0000256" key="1">
    <source>
        <dbReference type="ARBA" id="ARBA00022553"/>
    </source>
</evidence>
<dbReference type="InterPro" id="IPR058245">
    <property type="entry name" value="NreC/VraR/RcsB-like_REC"/>
</dbReference>
<organism evidence="5 6">
    <name type="scientific">Pseudoteredinibacter isoporae</name>
    <dbReference type="NCBI Taxonomy" id="570281"/>
    <lineage>
        <taxon>Bacteria</taxon>
        <taxon>Pseudomonadati</taxon>
        <taxon>Pseudomonadota</taxon>
        <taxon>Gammaproteobacteria</taxon>
        <taxon>Cellvibrionales</taxon>
        <taxon>Cellvibrionaceae</taxon>
        <taxon>Pseudoteredinibacter</taxon>
    </lineage>
</organism>
<keyword evidence="6" id="KW-1185">Reference proteome</keyword>
<dbReference type="EMBL" id="JACHHT010000002">
    <property type="protein sequence ID" value="MBB6522481.1"/>
    <property type="molecule type" value="Genomic_DNA"/>
</dbReference>
<sequence>MIKLIIADDHPLYRAALVQTLPQAFEGEDTQLFEAQSVAEVHHLLESEEDIDLIILDLHMPGAQGFSGLINLRGCYPDIPVVMVSGNDGVDVRSKAASYGAAGFISKSCETRQLLEAMQTLLAGQHWFGDLPEAAIDQSSDDLAQRVASLTPHQFRVFVMIAQGLLNKQIAYHLGISEPTVKSHVTAIFKKLGVRKRTEVIIVANALSETVEDLNQQLLDD</sequence>
<dbReference type="PANTHER" id="PTHR45566:SF1">
    <property type="entry name" value="HTH-TYPE TRANSCRIPTIONAL REGULATOR YHJB-RELATED"/>
    <property type="match status" value="1"/>
</dbReference>
<protein>
    <submittedName>
        <fullName evidence="5">DNA-binding NarL/FixJ family response regulator</fullName>
    </submittedName>
</protein>
<keyword evidence="5" id="KW-0238">DNA-binding</keyword>
<dbReference type="Proteomes" id="UP000528457">
    <property type="component" value="Unassembled WGS sequence"/>
</dbReference>
<dbReference type="RefSeq" id="WP_166845809.1">
    <property type="nucleotide sequence ID" value="NZ_JAAONY010000002.1"/>
</dbReference>
<evidence type="ECO:0000256" key="2">
    <source>
        <dbReference type="PROSITE-ProRule" id="PRU00169"/>
    </source>
</evidence>
<dbReference type="Gene3D" id="3.40.50.2300">
    <property type="match status" value="1"/>
</dbReference>
<dbReference type="Pfam" id="PF00072">
    <property type="entry name" value="Response_reg"/>
    <property type="match status" value="1"/>
</dbReference>
<dbReference type="Pfam" id="PF00196">
    <property type="entry name" value="GerE"/>
    <property type="match status" value="1"/>
</dbReference>
<evidence type="ECO:0000313" key="6">
    <source>
        <dbReference type="Proteomes" id="UP000528457"/>
    </source>
</evidence>
<dbReference type="InterPro" id="IPR000792">
    <property type="entry name" value="Tscrpt_reg_LuxR_C"/>
</dbReference>
<keyword evidence="1 2" id="KW-0597">Phosphoprotein</keyword>
<dbReference type="InParanoid" id="A0A7X0MW90"/>
<proteinExistence type="predicted"/>
<dbReference type="Gene3D" id="1.10.10.10">
    <property type="entry name" value="Winged helix-like DNA-binding domain superfamily/Winged helix DNA-binding domain"/>
    <property type="match status" value="1"/>
</dbReference>
<dbReference type="InterPro" id="IPR001789">
    <property type="entry name" value="Sig_transdc_resp-reg_receiver"/>
</dbReference>
<dbReference type="AlphaFoldDB" id="A0A7X0MW90"/>
<dbReference type="GO" id="GO:0000160">
    <property type="term" value="P:phosphorelay signal transduction system"/>
    <property type="evidence" value="ECO:0007669"/>
    <property type="project" value="InterPro"/>
</dbReference>
<feature type="modified residue" description="4-aspartylphosphate" evidence="2">
    <location>
        <position position="57"/>
    </location>
</feature>
<dbReference type="PROSITE" id="PS50110">
    <property type="entry name" value="RESPONSE_REGULATORY"/>
    <property type="match status" value="1"/>
</dbReference>
<evidence type="ECO:0000313" key="5">
    <source>
        <dbReference type="EMBL" id="MBB6522481.1"/>
    </source>
</evidence>
<dbReference type="SMART" id="SM00421">
    <property type="entry name" value="HTH_LUXR"/>
    <property type="match status" value="1"/>
</dbReference>
<gene>
    <name evidence="5" type="ORF">HNR48_002766</name>
</gene>
<dbReference type="InterPro" id="IPR036388">
    <property type="entry name" value="WH-like_DNA-bd_sf"/>
</dbReference>
<dbReference type="SMART" id="SM00448">
    <property type="entry name" value="REC"/>
    <property type="match status" value="1"/>
</dbReference>
<dbReference type="GO" id="GO:0006355">
    <property type="term" value="P:regulation of DNA-templated transcription"/>
    <property type="evidence" value="ECO:0007669"/>
    <property type="project" value="InterPro"/>
</dbReference>
<evidence type="ECO:0000259" key="4">
    <source>
        <dbReference type="PROSITE" id="PS50110"/>
    </source>
</evidence>
<dbReference type="InterPro" id="IPR011006">
    <property type="entry name" value="CheY-like_superfamily"/>
</dbReference>
<name>A0A7X0MW90_9GAMM</name>
<accession>A0A7X0MW90</accession>
<dbReference type="PROSITE" id="PS50043">
    <property type="entry name" value="HTH_LUXR_2"/>
    <property type="match status" value="1"/>
</dbReference>
<dbReference type="CDD" id="cd06170">
    <property type="entry name" value="LuxR_C_like"/>
    <property type="match status" value="1"/>
</dbReference>
<feature type="domain" description="Response regulatory" evidence="4">
    <location>
        <begin position="3"/>
        <end position="122"/>
    </location>
</feature>
<dbReference type="CDD" id="cd17535">
    <property type="entry name" value="REC_NarL-like"/>
    <property type="match status" value="1"/>
</dbReference>
<dbReference type="InterPro" id="IPR051015">
    <property type="entry name" value="EvgA-like"/>
</dbReference>
<dbReference type="PROSITE" id="PS00622">
    <property type="entry name" value="HTH_LUXR_1"/>
    <property type="match status" value="1"/>
</dbReference>
<evidence type="ECO:0000259" key="3">
    <source>
        <dbReference type="PROSITE" id="PS50043"/>
    </source>
</evidence>
<dbReference type="GO" id="GO:0003677">
    <property type="term" value="F:DNA binding"/>
    <property type="evidence" value="ECO:0007669"/>
    <property type="project" value="UniProtKB-KW"/>
</dbReference>
<reference evidence="5 6" key="1">
    <citation type="submission" date="2020-08" db="EMBL/GenBank/DDBJ databases">
        <title>Genomic Encyclopedia of Type Strains, Phase IV (KMG-IV): sequencing the most valuable type-strain genomes for metagenomic binning, comparative biology and taxonomic classification.</title>
        <authorList>
            <person name="Goeker M."/>
        </authorList>
    </citation>
    <scope>NUCLEOTIDE SEQUENCE [LARGE SCALE GENOMIC DNA]</scope>
    <source>
        <strain evidence="5 6">DSM 22368</strain>
    </source>
</reference>
<dbReference type="PANTHER" id="PTHR45566">
    <property type="entry name" value="HTH-TYPE TRANSCRIPTIONAL REGULATOR YHJB-RELATED"/>
    <property type="match status" value="1"/>
</dbReference>
<dbReference type="PRINTS" id="PR00038">
    <property type="entry name" value="HTHLUXR"/>
</dbReference>
<feature type="domain" description="HTH luxR-type" evidence="3">
    <location>
        <begin position="143"/>
        <end position="208"/>
    </location>
</feature>